<dbReference type="STRING" id="249408.BOO71_0001612"/>
<accession>A0A1U7P3L1</accession>
<dbReference type="SUPFAM" id="SSF161098">
    <property type="entry name" value="MetI-like"/>
    <property type="match status" value="1"/>
</dbReference>
<feature type="transmembrane region" description="Helical" evidence="7">
    <location>
        <begin position="139"/>
        <end position="160"/>
    </location>
</feature>
<dbReference type="InterPro" id="IPR045621">
    <property type="entry name" value="BPD_transp_1_N"/>
</dbReference>
<name>A0A1U7P3L1_9DEIO</name>
<keyword evidence="4 7" id="KW-0812">Transmembrane</keyword>
<evidence type="ECO:0000256" key="2">
    <source>
        <dbReference type="ARBA" id="ARBA00022448"/>
    </source>
</evidence>
<keyword evidence="10" id="KW-1185">Reference proteome</keyword>
<keyword evidence="6 7" id="KW-0472">Membrane</keyword>
<dbReference type="PROSITE" id="PS50928">
    <property type="entry name" value="ABC_TM1"/>
    <property type="match status" value="1"/>
</dbReference>
<feature type="transmembrane region" description="Helical" evidence="7">
    <location>
        <begin position="172"/>
        <end position="197"/>
    </location>
</feature>
<feature type="domain" description="ABC transmembrane type-1" evidence="8">
    <location>
        <begin position="133"/>
        <end position="367"/>
    </location>
</feature>
<dbReference type="GO" id="GO:0005886">
    <property type="term" value="C:plasma membrane"/>
    <property type="evidence" value="ECO:0007669"/>
    <property type="project" value="UniProtKB-SubCell"/>
</dbReference>
<dbReference type="AlphaFoldDB" id="A0A1U7P3L1"/>
<dbReference type="InterPro" id="IPR000515">
    <property type="entry name" value="MetI-like"/>
</dbReference>
<keyword evidence="2 7" id="KW-0813">Transport</keyword>
<evidence type="ECO:0000256" key="1">
    <source>
        <dbReference type="ARBA" id="ARBA00004651"/>
    </source>
</evidence>
<evidence type="ECO:0000256" key="3">
    <source>
        <dbReference type="ARBA" id="ARBA00022475"/>
    </source>
</evidence>
<evidence type="ECO:0000259" key="8">
    <source>
        <dbReference type="PROSITE" id="PS50928"/>
    </source>
</evidence>
<dbReference type="InterPro" id="IPR035906">
    <property type="entry name" value="MetI-like_sf"/>
</dbReference>
<feature type="transmembrane region" description="Helical" evidence="7">
    <location>
        <begin position="346"/>
        <end position="370"/>
    </location>
</feature>
<dbReference type="CDD" id="cd06261">
    <property type="entry name" value="TM_PBP2"/>
    <property type="match status" value="1"/>
</dbReference>
<dbReference type="PANTHER" id="PTHR43163:SF6">
    <property type="entry name" value="DIPEPTIDE TRANSPORT SYSTEM PERMEASE PROTEIN DPPB-RELATED"/>
    <property type="match status" value="1"/>
</dbReference>
<evidence type="ECO:0000313" key="9">
    <source>
        <dbReference type="EMBL" id="OLV19749.1"/>
    </source>
</evidence>
<evidence type="ECO:0000256" key="5">
    <source>
        <dbReference type="ARBA" id="ARBA00022989"/>
    </source>
</evidence>
<comment type="caution">
    <text evidence="9">The sequence shown here is derived from an EMBL/GenBank/DDBJ whole genome shotgun (WGS) entry which is preliminary data.</text>
</comment>
<dbReference type="Pfam" id="PF19300">
    <property type="entry name" value="BPD_transp_1_N"/>
    <property type="match status" value="1"/>
</dbReference>
<protein>
    <submittedName>
        <fullName evidence="9">Peptide ABC transporter permease protein</fullName>
    </submittedName>
</protein>
<keyword evidence="5 7" id="KW-1133">Transmembrane helix</keyword>
<feature type="transmembrane region" description="Helical" evidence="7">
    <location>
        <begin position="46"/>
        <end position="67"/>
    </location>
</feature>
<comment type="similarity">
    <text evidence="7">Belongs to the binding-protein-dependent transport system permease family.</text>
</comment>
<dbReference type="Proteomes" id="UP000186607">
    <property type="component" value="Unassembled WGS sequence"/>
</dbReference>
<dbReference type="Gene3D" id="1.10.3720.10">
    <property type="entry name" value="MetI-like"/>
    <property type="match status" value="1"/>
</dbReference>
<reference evidence="9 10" key="1">
    <citation type="submission" date="2017-01" db="EMBL/GenBank/DDBJ databases">
        <title>Genome Analysis of Deinococcus marmoris KOPRI26562.</title>
        <authorList>
            <person name="Kim J.H."/>
            <person name="Oh H.-M."/>
        </authorList>
    </citation>
    <scope>NUCLEOTIDE SEQUENCE [LARGE SCALE GENOMIC DNA]</scope>
    <source>
        <strain evidence="9 10">KOPRI26562</strain>
    </source>
</reference>
<dbReference type="GO" id="GO:0055085">
    <property type="term" value="P:transmembrane transport"/>
    <property type="evidence" value="ECO:0007669"/>
    <property type="project" value="InterPro"/>
</dbReference>
<organism evidence="9 10">
    <name type="scientific">Deinococcus marmoris</name>
    <dbReference type="NCBI Taxonomy" id="249408"/>
    <lineage>
        <taxon>Bacteria</taxon>
        <taxon>Thermotogati</taxon>
        <taxon>Deinococcota</taxon>
        <taxon>Deinococci</taxon>
        <taxon>Deinococcales</taxon>
        <taxon>Deinococcaceae</taxon>
        <taxon>Deinococcus</taxon>
    </lineage>
</organism>
<dbReference type="EMBL" id="MSTI01000020">
    <property type="protein sequence ID" value="OLV19749.1"/>
    <property type="molecule type" value="Genomic_DNA"/>
</dbReference>
<feature type="transmembrane region" description="Helical" evidence="7">
    <location>
        <begin position="240"/>
        <end position="260"/>
    </location>
</feature>
<evidence type="ECO:0000256" key="7">
    <source>
        <dbReference type="RuleBase" id="RU363032"/>
    </source>
</evidence>
<proteinExistence type="inferred from homology"/>
<dbReference type="Pfam" id="PF00528">
    <property type="entry name" value="BPD_transp_1"/>
    <property type="match status" value="1"/>
</dbReference>
<sequence length="377" mass="41842">MHSFFPLHSFFLLHSAAPAHRTILIFPDLPFLHTEAQMLNFTIRRLIQIPLVMIALSIIVIGLTQLLTPEQRAAPYIRSEQQAARLEQIITERGLRDPFPVQYGRWFSNILKGDLGYSKASNKDVLATIQERLPNTIELALVTAIPILLLSVWLGTLSALHKDKLIDQILRVVVVFGYSLPTFVLGIVLLAVFYAYLGWLPGAGQLDILNQFAVGDLKRYTGMMTVDAALNGRWDIAWDALQHMILPAVTLMIVLSANLVKVMRNSMLEVLTSDYVRTARAKGLSSRVVNSKHARRNALLPIITLGGFLVINLLAGSVITETIFAYPGIGQWFVQAALQLDIAGVLGFTLLSALLVVVMSTVVDILYGVIDPRVRFH</sequence>
<evidence type="ECO:0000256" key="4">
    <source>
        <dbReference type="ARBA" id="ARBA00022692"/>
    </source>
</evidence>
<dbReference type="eggNOG" id="COG0601">
    <property type="taxonomic scope" value="Bacteria"/>
</dbReference>
<feature type="transmembrane region" description="Helical" evidence="7">
    <location>
        <begin position="299"/>
        <end position="326"/>
    </location>
</feature>
<evidence type="ECO:0000256" key="6">
    <source>
        <dbReference type="ARBA" id="ARBA00023136"/>
    </source>
</evidence>
<gene>
    <name evidence="9" type="ORF">BOO71_0001612</name>
</gene>
<evidence type="ECO:0000313" key="10">
    <source>
        <dbReference type="Proteomes" id="UP000186607"/>
    </source>
</evidence>
<dbReference type="PANTHER" id="PTHR43163">
    <property type="entry name" value="DIPEPTIDE TRANSPORT SYSTEM PERMEASE PROTEIN DPPB-RELATED"/>
    <property type="match status" value="1"/>
</dbReference>
<comment type="subcellular location">
    <subcellularLocation>
        <location evidence="1 7">Cell membrane</location>
        <topology evidence="1 7">Multi-pass membrane protein</topology>
    </subcellularLocation>
</comment>
<keyword evidence="3" id="KW-1003">Cell membrane</keyword>